<accession>A0ABQ0QFB2</accession>
<reference evidence="2" key="1">
    <citation type="submission" date="2013-04" db="EMBL/GenBank/DDBJ databases">
        <title>The genome sequencing project of 58 acetic acid bacteria.</title>
        <authorList>
            <person name="Okamoto-Kainuma A."/>
            <person name="Ishikawa M."/>
            <person name="Umino S."/>
            <person name="Koizumi Y."/>
            <person name="Shiwa Y."/>
            <person name="Yoshikawa H."/>
            <person name="Matsutani M."/>
            <person name="Matsushita K."/>
        </authorList>
    </citation>
    <scope>NUCLEOTIDE SEQUENCE</scope>
    <source>
        <strain evidence="2">NRIC 0228</strain>
    </source>
</reference>
<dbReference type="InterPro" id="IPR028992">
    <property type="entry name" value="Hedgehog/Intein_dom"/>
</dbReference>
<sequence>MADAVTSSSTVISAYSSYYTSSGTRINGAWSSQTIVGDPPTSANGGTATIHLASINNGATATSDTAGLLGAIVISPGAVGKSLSATSGGAIVDAGYVSGASIANSAAMAVFAGGTGVNPDVAAGGALFVGNVGALSNNITINGYLTSKGVTTSGTGFVSGGTVHVGAEEYIGSGGTDIGSLIQGAQYVSAGGLTISDTVNSGGIQNILSGATTTSTTVGSGGTAVVSSAGIASATKVSGGAVLLNVGAVLNGAVVSAGGEVTVSSGATASGVTVSSGGTEIVQSGGTVSGGTVLKGGEEIVSSGATSLNVTISSGGSLVVAAGASLSGTVVNQGAVIDVDTLSYVSGGTVHLSGNTLTVSEGGSSWSTTLGGTFNSTDYFVLSKDTDGSTIATFVCFCAGTLIRTQDGEEAVENLRIGDRVVTYVDGREVVQPVTWVGHRTAQVRVDLPVDEAGYPVRILKDAISHGVPHKDLLVTPEHCLYFDGRFIPARMLVNGQSIFYDLTMTNYEYFHVETEKHSVLWSNGALSESYLDTGNRREFGQQGGVVRFVTGGARDWSVDAAAPLTVSRELVEPVYRMLESRAAELSLPDQRSPVVLTDDADLHLMTRDGHRINMARKAENGELVFMLPAGIEEVRIVSRASRPSDVIGPMVDDRRYLGILVGEISLWAGNGQTRLTEHMTDENLSGWHAIEVGGARWTNGNALLRLPQRQTLSIAVLSLEVKHAGPYVVVEQEDDAEVIAS</sequence>
<proteinExistence type="predicted"/>
<dbReference type="Proteomes" id="UP001061070">
    <property type="component" value="Unassembled WGS sequence"/>
</dbReference>
<evidence type="ECO:0000313" key="2">
    <source>
        <dbReference type="EMBL" id="GBR16895.1"/>
    </source>
</evidence>
<dbReference type="EMBL" id="BAQW01000013">
    <property type="protein sequence ID" value="GBR16895.1"/>
    <property type="molecule type" value="Genomic_DNA"/>
</dbReference>
<dbReference type="RefSeq" id="WP_099182393.1">
    <property type="nucleotide sequence ID" value="NZ_BAQW01000013.1"/>
</dbReference>
<dbReference type="InterPro" id="IPR036844">
    <property type="entry name" value="Hint_dom_sf"/>
</dbReference>
<dbReference type="SUPFAM" id="SSF51294">
    <property type="entry name" value="Hedgehog/intein (Hint) domain"/>
    <property type="match status" value="1"/>
</dbReference>
<feature type="domain" description="Hedgehog/Intein (Hint)" evidence="1">
    <location>
        <begin position="395"/>
        <end position="534"/>
    </location>
</feature>
<dbReference type="InterPro" id="IPR030930">
    <property type="entry name" value="AIDA"/>
</dbReference>
<keyword evidence="3" id="KW-1185">Reference proteome</keyword>
<dbReference type="InterPro" id="IPR012332">
    <property type="entry name" value="Autotransporter_pectin_lyase_C"/>
</dbReference>
<evidence type="ECO:0000259" key="1">
    <source>
        <dbReference type="Pfam" id="PF13403"/>
    </source>
</evidence>
<dbReference type="Pfam" id="PF13403">
    <property type="entry name" value="Hint_2"/>
    <property type="match status" value="1"/>
</dbReference>
<organism evidence="2 3">
    <name type="scientific">Gluconobacter frateurii NRIC 0228</name>
    <dbReference type="NCBI Taxonomy" id="1307946"/>
    <lineage>
        <taxon>Bacteria</taxon>
        <taxon>Pseudomonadati</taxon>
        <taxon>Pseudomonadota</taxon>
        <taxon>Alphaproteobacteria</taxon>
        <taxon>Acetobacterales</taxon>
        <taxon>Acetobacteraceae</taxon>
        <taxon>Gluconobacter</taxon>
    </lineage>
</organism>
<dbReference type="NCBIfam" id="TIGR04415">
    <property type="entry name" value="O_hepto_targRPT"/>
    <property type="match status" value="3"/>
</dbReference>
<name>A0ABQ0QFB2_9PROT</name>
<gene>
    <name evidence="2" type="ORF">AA0228_2894</name>
</gene>
<protein>
    <recommendedName>
        <fullName evidence="1">Hedgehog/Intein (Hint) domain-containing protein</fullName>
    </recommendedName>
</protein>
<comment type="caution">
    <text evidence="2">The sequence shown here is derived from an EMBL/GenBank/DDBJ whole genome shotgun (WGS) entry which is preliminary data.</text>
</comment>
<dbReference type="Gene3D" id="2.160.20.20">
    <property type="match status" value="1"/>
</dbReference>
<evidence type="ECO:0000313" key="3">
    <source>
        <dbReference type="Proteomes" id="UP001061070"/>
    </source>
</evidence>